<feature type="region of interest" description="Disordered" evidence="1">
    <location>
        <begin position="265"/>
        <end position="302"/>
    </location>
</feature>
<organism evidence="2 3">
    <name type="scientific">Rhizophagus irregularis</name>
    <dbReference type="NCBI Taxonomy" id="588596"/>
    <lineage>
        <taxon>Eukaryota</taxon>
        <taxon>Fungi</taxon>
        <taxon>Fungi incertae sedis</taxon>
        <taxon>Mucoromycota</taxon>
        <taxon>Glomeromycotina</taxon>
        <taxon>Glomeromycetes</taxon>
        <taxon>Glomerales</taxon>
        <taxon>Glomeraceae</taxon>
        <taxon>Rhizophagus</taxon>
    </lineage>
</organism>
<protein>
    <submittedName>
        <fullName evidence="2">Uncharacterized protein</fullName>
    </submittedName>
</protein>
<name>A0A2N1NBY9_9GLOM</name>
<comment type="caution">
    <text evidence="2">The sequence shown here is derived from an EMBL/GenBank/DDBJ whole genome shotgun (WGS) entry which is preliminary data.</text>
</comment>
<evidence type="ECO:0000313" key="2">
    <source>
        <dbReference type="EMBL" id="PKK71427.1"/>
    </source>
</evidence>
<dbReference type="Proteomes" id="UP000233469">
    <property type="component" value="Unassembled WGS sequence"/>
</dbReference>
<reference evidence="2 3" key="1">
    <citation type="submission" date="2016-04" db="EMBL/GenBank/DDBJ databases">
        <title>Genome analyses suggest a sexual origin of heterokaryosis in a supposedly ancient asexual fungus.</title>
        <authorList>
            <person name="Ropars J."/>
            <person name="Sedzielewska K."/>
            <person name="Noel J."/>
            <person name="Charron P."/>
            <person name="Farinelli L."/>
            <person name="Marton T."/>
            <person name="Kruger M."/>
            <person name="Pelin A."/>
            <person name="Brachmann A."/>
            <person name="Corradi N."/>
        </authorList>
    </citation>
    <scope>NUCLEOTIDE SEQUENCE [LARGE SCALE GENOMIC DNA]</scope>
    <source>
        <strain evidence="2 3">C2</strain>
    </source>
</reference>
<dbReference type="EMBL" id="LLXL01000520">
    <property type="protein sequence ID" value="PKK71427.1"/>
    <property type="molecule type" value="Genomic_DNA"/>
</dbReference>
<feature type="compositionally biased region" description="Basic and acidic residues" evidence="1">
    <location>
        <begin position="267"/>
        <end position="302"/>
    </location>
</feature>
<dbReference type="VEuPathDB" id="FungiDB:RhiirA1_476148"/>
<dbReference type="AlphaFoldDB" id="A0A2N1NBY9"/>
<accession>A0A2N1NBY9</accession>
<reference evidence="2 3" key="2">
    <citation type="submission" date="2017-10" db="EMBL/GenBank/DDBJ databases">
        <title>Extensive intraspecific genome diversity in a model arbuscular mycorrhizal fungus.</title>
        <authorList>
            <person name="Chen E.C.H."/>
            <person name="Morin E."/>
            <person name="Baudet D."/>
            <person name="Noel J."/>
            <person name="Ndikumana S."/>
            <person name="Charron P."/>
            <person name="St-Onge C."/>
            <person name="Giorgi J."/>
            <person name="Grigoriev I.V."/>
            <person name="Roux C."/>
            <person name="Martin F.M."/>
            <person name="Corradi N."/>
        </authorList>
    </citation>
    <scope>NUCLEOTIDE SEQUENCE [LARGE SCALE GENOMIC DNA]</scope>
    <source>
        <strain evidence="2 3">C2</strain>
    </source>
</reference>
<proteinExistence type="predicted"/>
<evidence type="ECO:0000313" key="3">
    <source>
        <dbReference type="Proteomes" id="UP000233469"/>
    </source>
</evidence>
<sequence length="302" mass="35415">MDANVMLIDDNKMNSIDNNIMWYVVQLIQKGKELCLDGFFGIELIPKNNDVDKFNFEGKLSFVKNEHKVYAIALIVAIIILPCNIKIEIRTDLNIIEWLYSYKLKNVKMLVKDGKAKMQKTIQDGKKAHLDHESNGRNITIDWSASFKLINNEITTSKNVTNRDDATIRSFRVKNFLKFCQHSPRCSVGEGTWEHLWIYSKTDGDVYNEEEKVRFKERIIDRSLIAGTENLIHEIKRGIVNKKWWTLCKIKGQREKTFGNYKRFKKKEKEKDENSDTERDEDVDKNSKDDVSRLGISDRKLW</sequence>
<evidence type="ECO:0000256" key="1">
    <source>
        <dbReference type="SAM" id="MobiDB-lite"/>
    </source>
</evidence>
<gene>
    <name evidence="2" type="ORF">RhiirC2_778426</name>
</gene>